<dbReference type="Proteomes" id="UP000198736">
    <property type="component" value="Unassembled WGS sequence"/>
</dbReference>
<name>A0A0S4LCV7_9BACT</name>
<dbReference type="AlphaFoldDB" id="A0A0S4LCV7"/>
<protein>
    <submittedName>
        <fullName evidence="1">Uncharacterized protein</fullName>
    </submittedName>
</protein>
<dbReference type="STRING" id="1742973.COMA2_160122"/>
<dbReference type="EMBL" id="CZPZ01000008">
    <property type="protein sequence ID" value="CUS34392.1"/>
    <property type="molecule type" value="Genomic_DNA"/>
</dbReference>
<evidence type="ECO:0000313" key="2">
    <source>
        <dbReference type="Proteomes" id="UP000198736"/>
    </source>
</evidence>
<gene>
    <name evidence="1" type="ORF">COMA2_160122</name>
</gene>
<reference evidence="2" key="1">
    <citation type="submission" date="2015-10" db="EMBL/GenBank/DDBJ databases">
        <authorList>
            <person name="Luecker S."/>
            <person name="Luecker S."/>
        </authorList>
    </citation>
    <scope>NUCLEOTIDE SEQUENCE [LARGE SCALE GENOMIC DNA]</scope>
</reference>
<evidence type="ECO:0000313" key="1">
    <source>
        <dbReference type="EMBL" id="CUS34392.1"/>
    </source>
</evidence>
<accession>A0A0S4LCV7</accession>
<organism evidence="1 2">
    <name type="scientific">Candidatus Nitrospira nitrificans</name>
    <dbReference type="NCBI Taxonomy" id="1742973"/>
    <lineage>
        <taxon>Bacteria</taxon>
        <taxon>Pseudomonadati</taxon>
        <taxon>Nitrospirota</taxon>
        <taxon>Nitrospiria</taxon>
        <taxon>Nitrospirales</taxon>
        <taxon>Nitrospiraceae</taxon>
        <taxon>Nitrospira</taxon>
    </lineage>
</organism>
<proteinExistence type="predicted"/>
<sequence>MGPCEYINLSERTAVVGRSEQRVQEEVSGSQIERFCTDDEQDAVTIQMTRKRARQIRGAPKY</sequence>
<keyword evidence="2" id="KW-1185">Reference proteome</keyword>